<feature type="transmembrane region" description="Helical" evidence="1">
    <location>
        <begin position="223"/>
        <end position="248"/>
    </location>
</feature>
<reference evidence="2 3" key="1">
    <citation type="submission" date="2018-03" db="EMBL/GenBank/DDBJ databases">
        <title>Aerobic endospore-forming bacteria genome sequencing and assembly.</title>
        <authorList>
            <person name="Cavalcante D.A."/>
            <person name="Driks A."/>
            <person name="Putonti C."/>
            <person name="De-Souza M.T."/>
        </authorList>
    </citation>
    <scope>NUCLEOTIDE SEQUENCE [LARGE SCALE GENOMIC DNA]</scope>
    <source>
        <strain evidence="2 3">SDF0037</strain>
    </source>
</reference>
<dbReference type="Proteomes" id="UP000317944">
    <property type="component" value="Unassembled WGS sequence"/>
</dbReference>
<feature type="transmembrane region" description="Helical" evidence="1">
    <location>
        <begin position="167"/>
        <end position="186"/>
    </location>
</feature>
<feature type="transmembrane region" description="Helical" evidence="1">
    <location>
        <begin position="482"/>
        <end position="502"/>
    </location>
</feature>
<evidence type="ECO:0000256" key="1">
    <source>
        <dbReference type="SAM" id="Phobius"/>
    </source>
</evidence>
<proteinExistence type="predicted"/>
<dbReference type="AlphaFoldDB" id="A0A544U9Y2"/>
<dbReference type="OrthoDB" id="2955510at2"/>
<keyword evidence="1" id="KW-0812">Transmembrane</keyword>
<comment type="caution">
    <text evidence="2">The sequence shown here is derived from an EMBL/GenBank/DDBJ whole genome shotgun (WGS) entry which is preliminary data.</text>
</comment>
<feature type="transmembrane region" description="Helical" evidence="1">
    <location>
        <begin position="398"/>
        <end position="426"/>
    </location>
</feature>
<keyword evidence="1" id="KW-1133">Transmembrane helix</keyword>
<name>A0A544U9Y2_LYSSH</name>
<keyword evidence="1" id="KW-0472">Membrane</keyword>
<protein>
    <submittedName>
        <fullName evidence="2">Uncharacterized protein</fullName>
    </submittedName>
</protein>
<accession>A0A544U9Y2</accession>
<dbReference type="RefSeq" id="WP_142510177.1">
    <property type="nucleotide sequence ID" value="NZ_SADV01000021.1"/>
</dbReference>
<feature type="transmembrane region" description="Helical" evidence="1">
    <location>
        <begin position="593"/>
        <end position="616"/>
    </location>
</feature>
<feature type="transmembrane region" description="Helical" evidence="1">
    <location>
        <begin position="127"/>
        <end position="147"/>
    </location>
</feature>
<feature type="transmembrane region" description="Helical" evidence="1">
    <location>
        <begin position="372"/>
        <end position="392"/>
    </location>
</feature>
<feature type="transmembrane region" description="Helical" evidence="1">
    <location>
        <begin position="21"/>
        <end position="46"/>
    </location>
</feature>
<evidence type="ECO:0000313" key="2">
    <source>
        <dbReference type="EMBL" id="TQR28974.1"/>
    </source>
</evidence>
<feature type="transmembrane region" description="Helical" evidence="1">
    <location>
        <begin position="303"/>
        <end position="320"/>
    </location>
</feature>
<organism evidence="2 3">
    <name type="scientific">Lysinibacillus sphaericus</name>
    <name type="common">Bacillus sphaericus</name>
    <dbReference type="NCBI Taxonomy" id="1421"/>
    <lineage>
        <taxon>Bacteria</taxon>
        <taxon>Bacillati</taxon>
        <taxon>Bacillota</taxon>
        <taxon>Bacilli</taxon>
        <taxon>Bacillales</taxon>
        <taxon>Bacillaceae</taxon>
        <taxon>Lysinibacillus</taxon>
    </lineage>
</organism>
<evidence type="ECO:0000313" key="3">
    <source>
        <dbReference type="Proteomes" id="UP000317944"/>
    </source>
</evidence>
<feature type="transmembrane region" description="Helical" evidence="1">
    <location>
        <begin position="94"/>
        <end position="121"/>
    </location>
</feature>
<dbReference type="EMBL" id="SADV01000021">
    <property type="protein sequence ID" value="TQR28974.1"/>
    <property type="molecule type" value="Genomic_DNA"/>
</dbReference>
<gene>
    <name evidence="2" type="ORF">C7Y47_18965</name>
</gene>
<feature type="transmembrane region" description="Helical" evidence="1">
    <location>
        <begin position="447"/>
        <end position="470"/>
    </location>
</feature>
<feature type="transmembrane region" description="Helical" evidence="1">
    <location>
        <begin position="326"/>
        <end position="346"/>
    </location>
</feature>
<sequence>MVNVMIRMKISLLRHSMSGGRATLMMSGGVIGLLLAVSTIMLSVLYNHEASADLICIACGFWMIGWIIGPMLVGGEGVLKTEYFTLLPIAQRRLALGLLGTSFIDIGPIVSLVACFSLIIYAARLGFWSVIVAIPAMLLQLVIIMLLSKVVMGAIGEASKSRLGLEFGALIIGAVIALLNVGWYLLPSVSVFVEEPSLAISLAARILPSGWAMVAIEAVNRSHYFLAVGVLCGLALLCGLLLITWARLLSGSTKNEARIRRYSRNKSLFLTWANILTPKTSKIGVVVLKELKTWMRDPQRGRLLRMGLWTGLFYGLFVSLSGVTLLMPWVGIVLVMFTCMFSNNLYGFDGSALWMTITTPGAERHDVRGRQIAWIIVVAPVSIVISLLFLYFSKLDWAWAWVLALLPLLLGGGAGLMLFLSVYKLVPVTDPHRRGRGTIVSGDDMNAGKLFITNLLLLIWLFFASIPTLVSLTLGTLLHQNLLRWIGVPVGLCTGLLIAWYFGRLAYRRLEALGPDILSIMQSGGIAQAVDNKVAQTDDTFSNLSAGKSILVGLLVMMGIIFTLPQGIVPIVLKLLGVNVRSWFIALYLPDNVQLLICIFFVLAGVSALIITRIIIRKHKNMQR</sequence>
<feature type="transmembrane region" description="Helical" evidence="1">
    <location>
        <begin position="550"/>
        <end position="573"/>
    </location>
</feature>
<feature type="transmembrane region" description="Helical" evidence="1">
    <location>
        <begin position="52"/>
        <end position="73"/>
    </location>
</feature>